<dbReference type="Proteomes" id="UP001331515">
    <property type="component" value="Unassembled WGS sequence"/>
</dbReference>
<feature type="compositionally biased region" description="Acidic residues" evidence="1">
    <location>
        <begin position="180"/>
        <end position="222"/>
    </location>
</feature>
<feature type="compositionally biased region" description="Polar residues" evidence="1">
    <location>
        <begin position="91"/>
        <end position="102"/>
    </location>
</feature>
<dbReference type="EMBL" id="JAURVH010001518">
    <property type="protein sequence ID" value="KAK5927659.1"/>
    <property type="molecule type" value="Genomic_DNA"/>
</dbReference>
<evidence type="ECO:0000313" key="2">
    <source>
        <dbReference type="EMBL" id="KAK5927659.1"/>
    </source>
</evidence>
<feature type="compositionally biased region" description="Basic and acidic residues" evidence="1">
    <location>
        <begin position="337"/>
        <end position="375"/>
    </location>
</feature>
<evidence type="ECO:0000256" key="1">
    <source>
        <dbReference type="SAM" id="MobiDB-lite"/>
    </source>
</evidence>
<feature type="compositionally biased region" description="Basic and acidic residues" evidence="1">
    <location>
        <begin position="240"/>
        <end position="250"/>
    </location>
</feature>
<feature type="compositionally biased region" description="Polar residues" evidence="1">
    <location>
        <begin position="113"/>
        <end position="122"/>
    </location>
</feature>
<feature type="compositionally biased region" description="Basic and acidic residues" evidence="1">
    <location>
        <begin position="21"/>
        <end position="52"/>
    </location>
</feature>
<sequence>MSRPTSAIDNKLEGDEDNEKDQESIIDGKDQIVENNRLEEEDKLVDVDKDNEGSEDSDSQDQRLLYDFASATVKVSDDEDEARLTSYVPLENSSAIVSQTRVSSDDLNEEPTRTNMCSSPPTVDQHRDSDGNASPDDEALPQTDIDDVDVVSPDEAESLGMNSQEVRNIDEPVIQKEDSTGDEDDDDQDDDDQDDEEEEEEDEQEEEEEEEEEEEDVSDDNEQLQASAESLEASAVPETEVSKDKKRDFLSELGLEQGEEEQDSWDSESHSENPKIPQQEKQSSLIKVKEEVATVEEDLFYTPSFLREEGGNRILEPRRSVGRPRGSQGEVGNNHTGDNRQGDVEKDDGVQKETEKSKWEPLRVLSKLEADHEQQTDLMEELGLGDVDDLEDASDWDSASTASKRTLPGRRMPSPGLEESPECTYPPKEQEENLATAAPPTTPRSINPNKTSPSTPPQPVPQPQPRAKKMVPAKPESEEESDWEQDNVASTSNTAKVDNQLQNLAELQIAVTPGSPELPPKARDTKTNEESDQEQQKEVDGAVDICELDLNNSNPSGHAGSDDGEKDHIFKDQPSYEERGEASDGVPWENRYEKLWVEVEKREVKSTFKNVAGELKEKFGELLRSRQTAEVVVDEEQATAESTSADEESSDEDEDGEVIVRPTARARSTVLLTIPEQRESGQEDSLADSTDNSLCDDLMQVSAPPPT</sequence>
<feature type="region of interest" description="Disordered" evidence="1">
    <location>
        <begin position="1"/>
        <end position="63"/>
    </location>
</feature>
<reference evidence="2 3" key="1">
    <citation type="journal article" date="2023" name="Mol. Biol. Evol.">
        <title>Genomics of Secondarily Temperate Adaptation in the Only Non-Antarctic Icefish.</title>
        <authorList>
            <person name="Rivera-Colon A.G."/>
            <person name="Rayamajhi N."/>
            <person name="Minhas B.F."/>
            <person name="Madrigal G."/>
            <person name="Bilyk K.T."/>
            <person name="Yoon V."/>
            <person name="Hune M."/>
            <person name="Gregory S."/>
            <person name="Cheng C.H.C."/>
            <person name="Catchen J.M."/>
        </authorList>
    </citation>
    <scope>NUCLEOTIDE SEQUENCE [LARGE SCALE GENOMIC DNA]</scope>
    <source>
        <tissue evidence="2">White muscle</tissue>
    </source>
</reference>
<protein>
    <submittedName>
        <fullName evidence="2">Uncharacterized protein</fullName>
    </submittedName>
</protein>
<feature type="compositionally biased region" description="Polar residues" evidence="1">
    <location>
        <begin position="487"/>
        <end position="505"/>
    </location>
</feature>
<feature type="compositionally biased region" description="Low complexity" evidence="1">
    <location>
        <begin position="223"/>
        <end position="235"/>
    </location>
</feature>
<keyword evidence="3" id="KW-1185">Reference proteome</keyword>
<feature type="region of interest" description="Disordered" evidence="1">
    <location>
        <begin position="297"/>
        <end position="589"/>
    </location>
</feature>
<dbReference type="PANTHER" id="PTHR36812">
    <property type="entry name" value="NEUROFILAMENT TRIPLET M PROTEIN-LIKE PROTEIN"/>
    <property type="match status" value="1"/>
</dbReference>
<organism evidence="2 3">
    <name type="scientific">Champsocephalus gunnari</name>
    <name type="common">Mackerel icefish</name>
    <dbReference type="NCBI Taxonomy" id="52237"/>
    <lineage>
        <taxon>Eukaryota</taxon>
        <taxon>Metazoa</taxon>
        <taxon>Chordata</taxon>
        <taxon>Craniata</taxon>
        <taxon>Vertebrata</taxon>
        <taxon>Euteleostomi</taxon>
        <taxon>Actinopterygii</taxon>
        <taxon>Neopterygii</taxon>
        <taxon>Teleostei</taxon>
        <taxon>Neoteleostei</taxon>
        <taxon>Acanthomorphata</taxon>
        <taxon>Eupercaria</taxon>
        <taxon>Perciformes</taxon>
        <taxon>Notothenioidei</taxon>
        <taxon>Channichthyidae</taxon>
        <taxon>Champsocephalus</taxon>
    </lineage>
</organism>
<dbReference type="PANTHER" id="PTHR36812:SF9">
    <property type="entry name" value="MYB-LIKE PROTEIN X ISOFORM X1"/>
    <property type="match status" value="1"/>
</dbReference>
<proteinExistence type="predicted"/>
<feature type="compositionally biased region" description="Basic and acidic residues" evidence="1">
    <location>
        <begin position="520"/>
        <end position="540"/>
    </location>
</feature>
<feature type="region of interest" description="Disordered" evidence="1">
    <location>
        <begin position="91"/>
        <end position="285"/>
    </location>
</feature>
<feature type="region of interest" description="Disordered" evidence="1">
    <location>
        <begin position="628"/>
        <end position="707"/>
    </location>
</feature>
<gene>
    <name evidence="2" type="ORF">CgunFtcFv8_012792</name>
</gene>
<feature type="compositionally biased region" description="Basic and acidic residues" evidence="1">
    <location>
        <begin position="167"/>
        <end position="179"/>
    </location>
</feature>
<feature type="compositionally biased region" description="Acidic residues" evidence="1">
    <location>
        <begin position="632"/>
        <end position="657"/>
    </location>
</feature>
<feature type="compositionally biased region" description="Acidic residues" evidence="1">
    <location>
        <begin position="257"/>
        <end position="266"/>
    </location>
</feature>
<accession>A0AAN8DSV9</accession>
<feature type="compositionally biased region" description="Pro residues" evidence="1">
    <location>
        <begin position="454"/>
        <end position="464"/>
    </location>
</feature>
<name>A0AAN8DSV9_CHAGU</name>
<comment type="caution">
    <text evidence="2">The sequence shown here is derived from an EMBL/GenBank/DDBJ whole genome shotgun (WGS) entry which is preliminary data.</text>
</comment>
<evidence type="ECO:0000313" key="3">
    <source>
        <dbReference type="Proteomes" id="UP001331515"/>
    </source>
</evidence>
<feature type="compositionally biased region" description="Basic and acidic residues" evidence="1">
    <location>
        <begin position="560"/>
        <end position="582"/>
    </location>
</feature>
<feature type="compositionally biased region" description="Acidic residues" evidence="1">
    <location>
        <begin position="386"/>
        <end position="395"/>
    </location>
</feature>
<feature type="compositionally biased region" description="Acidic residues" evidence="1">
    <location>
        <begin position="135"/>
        <end position="157"/>
    </location>
</feature>
<feature type="compositionally biased region" description="Basic and acidic residues" evidence="1">
    <location>
        <begin position="306"/>
        <end position="319"/>
    </location>
</feature>
<dbReference type="AlphaFoldDB" id="A0AAN8DSV9"/>